<dbReference type="CDD" id="cd09917">
    <property type="entry name" value="F-box_SF"/>
    <property type="match status" value="1"/>
</dbReference>
<dbReference type="Gene3D" id="1.20.1280.50">
    <property type="match status" value="2"/>
</dbReference>
<name>A0AAD5YSM9_9AGAR</name>
<evidence type="ECO:0000259" key="1">
    <source>
        <dbReference type="PROSITE" id="PS50181"/>
    </source>
</evidence>
<dbReference type="InterPro" id="IPR001810">
    <property type="entry name" value="F-box_dom"/>
</dbReference>
<evidence type="ECO:0000313" key="3">
    <source>
        <dbReference type="Proteomes" id="UP001213000"/>
    </source>
</evidence>
<sequence length="872" mass="99031">MFLPQVCFISLPDDILIKILTLLSASEIQECGLLCKRLYSLSLTRSIWIEIYDHGNHGFMAFLASNADPRSMNPAVFQRLLVSAELLEKKWAGLVPRERPKLEWVATFSPQNASNILGVMGPFYVSIHREWGPTAFLRWYRISAGEGPNGSEAEPPAYEHLLPASHNSRPQNFIDSYDTRLTQDSMHIVRALKDDETKTRLDVVKYSLVDGELLATQETSVVLPVKLLKGKVKWLDDDHVIIAEYNDHNTYSPFFNPNSVGKILLLEWKTSTITFVPPHQCYTRTESRRTLSRDLAYNPELDFFLTRSYIIQLSGKAEYEVLQRPKATDQQQRAEVSVLQAKKIQVSGVFPSIWEEVWQIYEHSPRILTVVGLSGGTRSTIVVVRLTMHESDAITPPTSIEIIHLRELAYPLHVTAHLIYASHPFSRSLLVLIVCSTFGPHSHFHSAPEIFLVRISIDPEFSDWPAQHIEVVKVPKPDSQQFRLLHGIIAGYFSCYWVDQSRARAGLCLGDADDFLWEMFERTVYMEFDEFSATLHSEVMRHYQTSQPELTRFTMYTGICLLSLPDDVLIGVLSLLPASEIQNCGLVCRHLYELSLLRSVWTAVYDTGNHGFMALLPSGANPRAMSTKDFQRLLVAAELSERKWAGLVPEKAPQLDWVGSFNPRHDDPRGIMQVMGPFYVCLRAASERSAIINWYPRPGVRLSYRLPTHSWYPGRDLQPSYREESDTEPVYQYELSCAGESRPLDFRSSYSVHFFHDSMCIARARSHGESQTKLEFTICSLIDGERVHTALETSVRLPIKLLAGEIRWLDDNHVIITEYNGENTYLPFFDPDAAGNILLLEWKTGTITYVPPHVSSSSYFPSIGSAAKPGIL</sequence>
<protein>
    <recommendedName>
        <fullName evidence="1">F-box domain-containing protein</fullName>
    </recommendedName>
</protein>
<dbReference type="Pfam" id="PF12937">
    <property type="entry name" value="F-box-like"/>
    <property type="match status" value="2"/>
</dbReference>
<proteinExistence type="predicted"/>
<dbReference type="PROSITE" id="PS50181">
    <property type="entry name" value="FBOX"/>
    <property type="match status" value="2"/>
</dbReference>
<reference evidence="2" key="1">
    <citation type="submission" date="2022-07" db="EMBL/GenBank/DDBJ databases">
        <title>Genome Sequence of Leucocoprinus birnbaumii.</title>
        <authorList>
            <person name="Buettner E."/>
        </authorList>
    </citation>
    <scope>NUCLEOTIDE SEQUENCE</scope>
    <source>
        <strain evidence="2">VT141</strain>
    </source>
</reference>
<dbReference type="InterPro" id="IPR036047">
    <property type="entry name" value="F-box-like_dom_sf"/>
</dbReference>
<organism evidence="2 3">
    <name type="scientific">Leucocoprinus birnbaumii</name>
    <dbReference type="NCBI Taxonomy" id="56174"/>
    <lineage>
        <taxon>Eukaryota</taxon>
        <taxon>Fungi</taxon>
        <taxon>Dikarya</taxon>
        <taxon>Basidiomycota</taxon>
        <taxon>Agaricomycotina</taxon>
        <taxon>Agaricomycetes</taxon>
        <taxon>Agaricomycetidae</taxon>
        <taxon>Agaricales</taxon>
        <taxon>Agaricineae</taxon>
        <taxon>Agaricaceae</taxon>
        <taxon>Leucocoprinus</taxon>
    </lineage>
</organism>
<dbReference type="EMBL" id="JANIEX010000254">
    <property type="protein sequence ID" value="KAJ3570100.1"/>
    <property type="molecule type" value="Genomic_DNA"/>
</dbReference>
<dbReference type="Proteomes" id="UP001213000">
    <property type="component" value="Unassembled WGS sequence"/>
</dbReference>
<feature type="domain" description="F-box" evidence="1">
    <location>
        <begin position="558"/>
        <end position="604"/>
    </location>
</feature>
<dbReference type="AlphaFoldDB" id="A0AAD5YSM9"/>
<dbReference type="PANTHER" id="PTHR46731:SF1">
    <property type="entry name" value="F-BOX ONLY PROTEIN 15"/>
    <property type="match status" value="1"/>
</dbReference>
<gene>
    <name evidence="2" type="ORF">NP233_g4625</name>
</gene>
<feature type="domain" description="F-box" evidence="1">
    <location>
        <begin position="5"/>
        <end position="51"/>
    </location>
</feature>
<keyword evidence="3" id="KW-1185">Reference proteome</keyword>
<dbReference type="SMART" id="SM00256">
    <property type="entry name" value="FBOX"/>
    <property type="match status" value="2"/>
</dbReference>
<dbReference type="GO" id="GO:0019005">
    <property type="term" value="C:SCF ubiquitin ligase complex"/>
    <property type="evidence" value="ECO:0007669"/>
    <property type="project" value="TreeGrafter"/>
</dbReference>
<accession>A0AAD5YSM9</accession>
<evidence type="ECO:0000313" key="2">
    <source>
        <dbReference type="EMBL" id="KAJ3570100.1"/>
    </source>
</evidence>
<dbReference type="PANTHER" id="PTHR46731">
    <property type="entry name" value="F-BOX ONLY PROTEIN 15"/>
    <property type="match status" value="1"/>
</dbReference>
<comment type="caution">
    <text evidence="2">The sequence shown here is derived from an EMBL/GenBank/DDBJ whole genome shotgun (WGS) entry which is preliminary data.</text>
</comment>
<dbReference type="SUPFAM" id="SSF81383">
    <property type="entry name" value="F-box domain"/>
    <property type="match status" value="2"/>
</dbReference>